<evidence type="ECO:0000256" key="1">
    <source>
        <dbReference type="ARBA" id="ARBA00004651"/>
    </source>
</evidence>
<dbReference type="Gene3D" id="1.10.1760.20">
    <property type="match status" value="1"/>
</dbReference>
<keyword evidence="5 9" id="KW-0812">Transmembrane</keyword>
<dbReference type="PANTHER" id="PTHR34295">
    <property type="entry name" value="BIOTIN TRANSPORTER BIOY"/>
    <property type="match status" value="1"/>
</dbReference>
<keyword evidence="11" id="KW-1185">Reference proteome</keyword>
<dbReference type="Pfam" id="PF02632">
    <property type="entry name" value="BioY"/>
    <property type="match status" value="1"/>
</dbReference>
<evidence type="ECO:0000256" key="5">
    <source>
        <dbReference type="ARBA" id="ARBA00022692"/>
    </source>
</evidence>
<evidence type="ECO:0000256" key="6">
    <source>
        <dbReference type="ARBA" id="ARBA00022989"/>
    </source>
</evidence>
<keyword evidence="4 8" id="KW-1003">Cell membrane</keyword>
<gene>
    <name evidence="10" type="ORF">FGL83_05300</name>
</gene>
<dbReference type="PANTHER" id="PTHR34295:SF4">
    <property type="entry name" value="BIOTIN TRANSPORTER BIOY-RELATED"/>
    <property type="match status" value="1"/>
</dbReference>
<dbReference type="KEGG" id="llf:BCR17_05905"/>
<comment type="similarity">
    <text evidence="2 8">Belongs to the BioY family.</text>
</comment>
<evidence type="ECO:0000313" key="11">
    <source>
        <dbReference type="Proteomes" id="UP000321298"/>
    </source>
</evidence>
<dbReference type="InterPro" id="IPR003784">
    <property type="entry name" value="BioY"/>
</dbReference>
<protein>
    <recommendedName>
        <fullName evidence="8">Biotin transporter</fullName>
    </recommendedName>
</protein>
<evidence type="ECO:0000256" key="3">
    <source>
        <dbReference type="ARBA" id="ARBA00022448"/>
    </source>
</evidence>
<feature type="transmembrane region" description="Helical" evidence="9">
    <location>
        <begin position="150"/>
        <end position="171"/>
    </location>
</feature>
<feature type="transmembrane region" description="Helical" evidence="9">
    <location>
        <begin position="55"/>
        <end position="73"/>
    </location>
</feature>
<dbReference type="PIRSF" id="PIRSF016661">
    <property type="entry name" value="BioY"/>
    <property type="match status" value="1"/>
</dbReference>
<dbReference type="RefSeq" id="WP_068851856.1">
    <property type="nucleotide sequence ID" value="NZ_BJMJ01000005.1"/>
</dbReference>
<dbReference type="GO" id="GO:0005886">
    <property type="term" value="C:plasma membrane"/>
    <property type="evidence" value="ECO:0007669"/>
    <property type="project" value="UniProtKB-SubCell"/>
</dbReference>
<comment type="subcellular location">
    <subcellularLocation>
        <location evidence="1 8">Cell membrane</location>
        <topology evidence="1 8">Multi-pass membrane protein</topology>
    </subcellularLocation>
</comment>
<feature type="transmembrane region" description="Helical" evidence="9">
    <location>
        <begin position="79"/>
        <end position="101"/>
    </location>
</feature>
<proteinExistence type="inferred from homology"/>
<feature type="transmembrane region" description="Helical" evidence="9">
    <location>
        <begin position="113"/>
        <end position="138"/>
    </location>
</feature>
<dbReference type="GO" id="GO:0015225">
    <property type="term" value="F:biotin transmembrane transporter activity"/>
    <property type="evidence" value="ECO:0007669"/>
    <property type="project" value="UniProtKB-UniRule"/>
</dbReference>
<accession>A0AAP9EC60</accession>
<evidence type="ECO:0000256" key="4">
    <source>
        <dbReference type="ARBA" id="ARBA00022475"/>
    </source>
</evidence>
<keyword evidence="6 9" id="KW-1133">Transmembrane helix</keyword>
<reference evidence="10 11" key="1">
    <citation type="submission" date="2019-06" db="EMBL/GenBank/DDBJ databases">
        <title>Genome analyses of bacteria isolated from kimchi.</title>
        <authorList>
            <person name="Lee S."/>
            <person name="Ahn S."/>
            <person name="Roh S."/>
        </authorList>
    </citation>
    <scope>NUCLEOTIDE SEQUENCE [LARGE SCALE GENOMIC DNA]</scope>
    <source>
        <strain evidence="10 11">CBA3625</strain>
    </source>
</reference>
<organism evidence="10 11">
    <name type="scientific">Leuconostoc lactis</name>
    <dbReference type="NCBI Taxonomy" id="1246"/>
    <lineage>
        <taxon>Bacteria</taxon>
        <taxon>Bacillati</taxon>
        <taxon>Bacillota</taxon>
        <taxon>Bacilli</taxon>
        <taxon>Lactobacillales</taxon>
        <taxon>Lactobacillaceae</taxon>
        <taxon>Leuconostoc</taxon>
    </lineage>
</organism>
<dbReference type="AlphaFoldDB" id="A0AAP9EC60"/>
<dbReference type="Proteomes" id="UP000321298">
    <property type="component" value="Chromosome"/>
</dbReference>
<evidence type="ECO:0000256" key="2">
    <source>
        <dbReference type="ARBA" id="ARBA00010692"/>
    </source>
</evidence>
<evidence type="ECO:0000256" key="9">
    <source>
        <dbReference type="SAM" id="Phobius"/>
    </source>
</evidence>
<dbReference type="EMBL" id="CP042387">
    <property type="protein sequence ID" value="QEA44112.1"/>
    <property type="molecule type" value="Genomic_DNA"/>
</dbReference>
<dbReference type="GeneID" id="66531604"/>
<name>A0AAP9EC60_LEULA</name>
<evidence type="ECO:0000256" key="8">
    <source>
        <dbReference type="PIRNR" id="PIRNR016661"/>
    </source>
</evidence>
<sequence>MKTQKLTLTVMMIALLIVMAYLPAIPVGLVPIVVQNLGIMLAGALLGWRNGALAIIVWLFMAAIGLPVLVGGAGGFPHFFGATAGYIWAYPIAAALIGLSVQALDRLKKTNFVTLLLVILIFGVVLVDVSGAIGLHIVTHMPLPQALLLQLTYVPGDCAKAVIATVVTLALRRRFPQLTHV</sequence>
<keyword evidence="7 8" id="KW-0472">Membrane</keyword>
<evidence type="ECO:0000256" key="7">
    <source>
        <dbReference type="ARBA" id="ARBA00023136"/>
    </source>
</evidence>
<keyword evidence="3 8" id="KW-0813">Transport</keyword>
<evidence type="ECO:0000313" key="10">
    <source>
        <dbReference type="EMBL" id="QEA44112.1"/>
    </source>
</evidence>